<dbReference type="OrthoDB" id="9815825at2"/>
<dbReference type="Pfam" id="PF02894">
    <property type="entry name" value="GFO_IDH_MocA_C"/>
    <property type="match status" value="1"/>
</dbReference>
<feature type="domain" description="Gfo/Idh/MocA-like oxidoreductase N-terminal" evidence="2">
    <location>
        <begin position="8"/>
        <end position="126"/>
    </location>
</feature>
<sequence>MKDGKLCIGIIGAGNIAQTAHIPNYKKQKDVEIIGVCDFNFDRAKEVAGKFDIKYVSNNFQDIINIEEIDAVSICTPNSSHAEIAIAAANAKKHILCEKPMAMNVKEAEEMCKAAKDNNIIFMMGFVNRFRAESKLIKTLADAGKFGEIYYAKTGWMRRRGTPLGWFTDLSKSGGGPVIDIGVHVIDLTWYFMGKPKPISVSAATYSKIGNYQTKGVGRWVALDADNIVFETEDSASGFIRFENGASMTFDVSWAINGKDTGVYSYIFGTKAGASLNPLMIYGEEENYLMDSAPVIKPEDSFANQIEHFIECIREGKEPIAPAEDGLEVQKMLNGIYESAKLGREVML</sequence>
<evidence type="ECO:0000313" key="4">
    <source>
        <dbReference type="EMBL" id="SFP98494.1"/>
    </source>
</evidence>
<dbReference type="SUPFAM" id="SSF55347">
    <property type="entry name" value="Glyceraldehyde-3-phosphate dehydrogenase-like, C-terminal domain"/>
    <property type="match status" value="1"/>
</dbReference>
<evidence type="ECO:0000256" key="1">
    <source>
        <dbReference type="ARBA" id="ARBA00010928"/>
    </source>
</evidence>
<dbReference type="Proteomes" id="UP000198577">
    <property type="component" value="Unassembled WGS sequence"/>
</dbReference>
<dbReference type="GO" id="GO:0000166">
    <property type="term" value="F:nucleotide binding"/>
    <property type="evidence" value="ECO:0007669"/>
    <property type="project" value="InterPro"/>
</dbReference>
<dbReference type="EMBL" id="FOXR01000008">
    <property type="protein sequence ID" value="SFP98494.1"/>
    <property type="molecule type" value="Genomic_DNA"/>
</dbReference>
<organism evidence="4 5">
    <name type="scientific">Caldicoprobacter faecalis</name>
    <dbReference type="NCBI Taxonomy" id="937334"/>
    <lineage>
        <taxon>Bacteria</taxon>
        <taxon>Bacillati</taxon>
        <taxon>Bacillota</taxon>
        <taxon>Clostridia</taxon>
        <taxon>Caldicoprobacterales</taxon>
        <taxon>Caldicoprobacteraceae</taxon>
        <taxon>Caldicoprobacter</taxon>
    </lineage>
</organism>
<gene>
    <name evidence="4" type="ORF">SAMN05444406_10858</name>
</gene>
<comment type="similarity">
    <text evidence="1">Belongs to the Gfo/Idh/MocA family.</text>
</comment>
<dbReference type="AlphaFoldDB" id="A0A1I5UT64"/>
<proteinExistence type="inferred from homology"/>
<name>A0A1I5UT64_9FIRM</name>
<feature type="domain" description="Gfo/Idh/MocA-like oxidoreductase C-terminal" evidence="3">
    <location>
        <begin position="142"/>
        <end position="348"/>
    </location>
</feature>
<dbReference type="InterPro" id="IPR052515">
    <property type="entry name" value="Gfo/Idh/MocA_Oxidoreductase"/>
</dbReference>
<dbReference type="STRING" id="937334.SAMN05444406_10858"/>
<evidence type="ECO:0000259" key="2">
    <source>
        <dbReference type="Pfam" id="PF01408"/>
    </source>
</evidence>
<dbReference type="InterPro" id="IPR000683">
    <property type="entry name" value="Gfo/Idh/MocA-like_OxRdtase_N"/>
</dbReference>
<dbReference type="Gene3D" id="3.40.50.720">
    <property type="entry name" value="NAD(P)-binding Rossmann-like Domain"/>
    <property type="match status" value="1"/>
</dbReference>
<dbReference type="Pfam" id="PF01408">
    <property type="entry name" value="GFO_IDH_MocA"/>
    <property type="match status" value="1"/>
</dbReference>
<dbReference type="PANTHER" id="PTHR43249">
    <property type="entry name" value="UDP-N-ACETYL-2-AMINO-2-DEOXY-D-GLUCURONATE OXIDASE"/>
    <property type="match status" value="1"/>
</dbReference>
<keyword evidence="5" id="KW-1185">Reference proteome</keyword>
<dbReference type="Gene3D" id="3.30.360.10">
    <property type="entry name" value="Dihydrodipicolinate Reductase, domain 2"/>
    <property type="match status" value="1"/>
</dbReference>
<dbReference type="InterPro" id="IPR004104">
    <property type="entry name" value="Gfo/Idh/MocA-like_OxRdtase_C"/>
</dbReference>
<protein>
    <submittedName>
        <fullName evidence="4">Predicted dehydrogenase</fullName>
    </submittedName>
</protein>
<dbReference type="PANTHER" id="PTHR43249:SF1">
    <property type="entry name" value="D-GLUCOSIDE 3-DEHYDROGENASE"/>
    <property type="match status" value="1"/>
</dbReference>
<dbReference type="SUPFAM" id="SSF51735">
    <property type="entry name" value="NAD(P)-binding Rossmann-fold domains"/>
    <property type="match status" value="1"/>
</dbReference>
<reference evidence="4 5" key="1">
    <citation type="submission" date="2016-10" db="EMBL/GenBank/DDBJ databases">
        <authorList>
            <person name="de Groot N.N."/>
        </authorList>
    </citation>
    <scope>NUCLEOTIDE SEQUENCE [LARGE SCALE GENOMIC DNA]</scope>
    <source>
        <strain evidence="4 5">DSM 20678</strain>
    </source>
</reference>
<accession>A0A1I5UT64</accession>
<evidence type="ECO:0000313" key="5">
    <source>
        <dbReference type="Proteomes" id="UP000198577"/>
    </source>
</evidence>
<evidence type="ECO:0000259" key="3">
    <source>
        <dbReference type="Pfam" id="PF02894"/>
    </source>
</evidence>
<dbReference type="InterPro" id="IPR036291">
    <property type="entry name" value="NAD(P)-bd_dom_sf"/>
</dbReference>